<evidence type="ECO:0000259" key="1">
    <source>
        <dbReference type="Pfam" id="PF07463"/>
    </source>
</evidence>
<feature type="domain" description="NUMOD4" evidence="1">
    <location>
        <begin position="3"/>
        <end position="52"/>
    </location>
</feature>
<keyword evidence="3" id="KW-0378">Hydrolase</keyword>
<feature type="domain" description="HNH nuclease" evidence="2">
    <location>
        <begin position="66"/>
        <end position="108"/>
    </location>
</feature>
<dbReference type="InterPro" id="IPR003615">
    <property type="entry name" value="HNH_nuc"/>
</dbReference>
<keyword evidence="4" id="KW-1185">Reference proteome</keyword>
<name>A0A1W6JHA8_9CAUD</name>
<dbReference type="InterPro" id="IPR010902">
    <property type="entry name" value="NUMOD4"/>
</dbReference>
<evidence type="ECO:0000259" key="2">
    <source>
        <dbReference type="Pfam" id="PF13392"/>
    </source>
</evidence>
<sequence>MTEIWKDIPGYEGHYQVSNLGNVKRLERKDSLGRKLKDKLLKPRANPNGYHYALLSLNGSTHNKSVHRLVAIAFIPNHEDLPVVNHIDENKQNNNVDNLEWCNYKYNANHGTGKERMINKVKILLGRSVTNGETVFDTIGDASRSLNIPRSSISDCVRGLLKTAGGFKWRYVNE</sequence>
<dbReference type="Gene3D" id="1.10.10.10">
    <property type="entry name" value="Winged helix-like DNA-binding domain superfamily/Winged helix DNA-binding domain"/>
    <property type="match status" value="1"/>
</dbReference>
<keyword evidence="3" id="KW-0255">Endonuclease</keyword>
<dbReference type="InterPro" id="IPR044925">
    <property type="entry name" value="His-Me_finger_sf"/>
</dbReference>
<dbReference type="SMART" id="SM00497">
    <property type="entry name" value="IENR1"/>
    <property type="match status" value="1"/>
</dbReference>
<dbReference type="Pfam" id="PF07463">
    <property type="entry name" value="NUMOD4"/>
    <property type="match status" value="1"/>
</dbReference>
<dbReference type="Proteomes" id="UP000224502">
    <property type="component" value="Segment"/>
</dbReference>
<dbReference type="Gene3D" id="3.90.75.20">
    <property type="match status" value="1"/>
</dbReference>
<gene>
    <name evidence="3" type="ORF">LW31_002</name>
</gene>
<organism evidence="3 4">
    <name type="scientific">Lactococcus phage LW31</name>
    <dbReference type="NCBI Taxonomy" id="1965478"/>
    <lineage>
        <taxon>Viruses</taxon>
        <taxon>Duplodnaviria</taxon>
        <taxon>Heunggongvirae</taxon>
        <taxon>Uroviricota</taxon>
        <taxon>Caudoviricetes</taxon>
        <taxon>Teubervirus</taxon>
        <taxon>Teubervirus LW31</taxon>
    </lineage>
</organism>
<evidence type="ECO:0000313" key="4">
    <source>
        <dbReference type="Proteomes" id="UP000224502"/>
    </source>
</evidence>
<protein>
    <submittedName>
        <fullName evidence="3">HNH endonuclease</fullName>
    </submittedName>
</protein>
<dbReference type="EMBL" id="KY554762">
    <property type="protein sequence ID" value="ARM65604.1"/>
    <property type="molecule type" value="Genomic_DNA"/>
</dbReference>
<accession>A0A1W6JHA8</accession>
<dbReference type="InterPro" id="IPR036388">
    <property type="entry name" value="WH-like_DNA-bd_sf"/>
</dbReference>
<dbReference type="GO" id="GO:0004519">
    <property type="term" value="F:endonuclease activity"/>
    <property type="evidence" value="ECO:0007669"/>
    <property type="project" value="UniProtKB-KW"/>
</dbReference>
<dbReference type="InterPro" id="IPR003647">
    <property type="entry name" value="Intron_nuc_1_rpt"/>
</dbReference>
<dbReference type="SUPFAM" id="SSF54060">
    <property type="entry name" value="His-Me finger endonucleases"/>
    <property type="match status" value="1"/>
</dbReference>
<dbReference type="GO" id="GO:0016788">
    <property type="term" value="F:hydrolase activity, acting on ester bonds"/>
    <property type="evidence" value="ECO:0007669"/>
    <property type="project" value="InterPro"/>
</dbReference>
<reference evidence="3 4" key="1">
    <citation type="journal article" date="2017" name="Viruses">
        <title>Phage Biodiversity in Artisanal Cheese Wheys Reflects the Complexity of the Fermentation Process.</title>
        <authorList>
            <person name="Mahony J."/>
            <person name="Moscarelli A."/>
            <person name="Kelleher P."/>
            <person name="Lugli G.A."/>
            <person name="Ventura M."/>
            <person name="Settanni L."/>
            <person name="van Sinderen D."/>
        </authorList>
    </citation>
    <scope>NUCLEOTIDE SEQUENCE [LARGE SCALE GENOMIC DNA]</scope>
</reference>
<keyword evidence="3" id="KW-0540">Nuclease</keyword>
<proteinExistence type="predicted"/>
<evidence type="ECO:0000313" key="3">
    <source>
        <dbReference type="EMBL" id="ARM65604.1"/>
    </source>
</evidence>
<dbReference type="Pfam" id="PF13392">
    <property type="entry name" value="HNH_3"/>
    <property type="match status" value="1"/>
</dbReference>